<name>A0A9P4NAG7_9PLEO</name>
<reference evidence="3" key="1">
    <citation type="journal article" date="2020" name="Stud. Mycol.">
        <title>101 Dothideomycetes genomes: A test case for predicting lifestyles and emergence of pathogens.</title>
        <authorList>
            <person name="Haridas S."/>
            <person name="Albert R."/>
            <person name="Binder M."/>
            <person name="Bloem J."/>
            <person name="LaButti K."/>
            <person name="Salamov A."/>
            <person name="Andreopoulos B."/>
            <person name="Baker S."/>
            <person name="Barry K."/>
            <person name="Bills G."/>
            <person name="Bluhm B."/>
            <person name="Cannon C."/>
            <person name="Castanera R."/>
            <person name="Culley D."/>
            <person name="Daum C."/>
            <person name="Ezra D."/>
            <person name="Gonzalez J."/>
            <person name="Henrissat B."/>
            <person name="Kuo A."/>
            <person name="Liang C."/>
            <person name="Lipzen A."/>
            <person name="Lutzoni F."/>
            <person name="Magnuson J."/>
            <person name="Mondo S."/>
            <person name="Nolan M."/>
            <person name="Ohm R."/>
            <person name="Pangilinan J."/>
            <person name="Park H.-J."/>
            <person name="Ramirez L."/>
            <person name="Alfaro M."/>
            <person name="Sun H."/>
            <person name="Tritt A."/>
            <person name="Yoshinaga Y."/>
            <person name="Zwiers L.-H."/>
            <person name="Turgeon B."/>
            <person name="Goodwin S."/>
            <person name="Spatafora J."/>
            <person name="Crous P."/>
            <person name="Grigoriev I."/>
        </authorList>
    </citation>
    <scope>NUCLEOTIDE SEQUENCE [LARGE SCALE GENOMIC DNA]</scope>
    <source>
        <strain evidence="3">CBS 304.66</strain>
    </source>
</reference>
<organism evidence="2 3">
    <name type="scientific">Lojkania enalia</name>
    <dbReference type="NCBI Taxonomy" id="147567"/>
    <lineage>
        <taxon>Eukaryota</taxon>
        <taxon>Fungi</taxon>
        <taxon>Dikarya</taxon>
        <taxon>Ascomycota</taxon>
        <taxon>Pezizomycotina</taxon>
        <taxon>Dothideomycetes</taxon>
        <taxon>Pleosporomycetidae</taxon>
        <taxon>Pleosporales</taxon>
        <taxon>Pleosporales incertae sedis</taxon>
        <taxon>Lojkania</taxon>
    </lineage>
</organism>
<protein>
    <submittedName>
        <fullName evidence="2">Uncharacterized protein</fullName>
    </submittedName>
</protein>
<feature type="compositionally biased region" description="Basic and acidic residues" evidence="1">
    <location>
        <begin position="241"/>
        <end position="266"/>
    </location>
</feature>
<accession>A0A9P4NAG7</accession>
<evidence type="ECO:0000313" key="2">
    <source>
        <dbReference type="EMBL" id="KAF2269505.1"/>
    </source>
</evidence>
<feature type="compositionally biased region" description="Polar residues" evidence="1">
    <location>
        <begin position="210"/>
        <end position="228"/>
    </location>
</feature>
<evidence type="ECO:0000256" key="1">
    <source>
        <dbReference type="SAM" id="MobiDB-lite"/>
    </source>
</evidence>
<keyword evidence="3" id="KW-1185">Reference proteome</keyword>
<gene>
    <name evidence="2" type="ORF">CC78DRAFT_575070</name>
</gene>
<dbReference type="AlphaFoldDB" id="A0A9P4NAG7"/>
<dbReference type="EMBL" id="ML986582">
    <property type="protein sequence ID" value="KAF2269505.1"/>
    <property type="molecule type" value="Genomic_DNA"/>
</dbReference>
<feature type="region of interest" description="Disordered" evidence="1">
    <location>
        <begin position="207"/>
        <end position="266"/>
    </location>
</feature>
<comment type="caution">
    <text evidence="2">The sequence shown here is derived from an EMBL/GenBank/DDBJ whole genome shotgun (WGS) entry which is preliminary data.</text>
</comment>
<evidence type="ECO:0000313" key="3">
    <source>
        <dbReference type="Proteomes" id="UP000800093"/>
    </source>
</evidence>
<dbReference type="Proteomes" id="UP000800093">
    <property type="component" value="Unassembled WGS sequence"/>
</dbReference>
<proteinExistence type="predicted"/>
<sequence length="266" mass="30789">MQPLTKQSHVYVPPPYLDREAEGNTTAHHQCIYLYHPIQSPPPPAYRSLSPELRLQIVKYLLSSADHPSTNLRGNKKSHEAPKELRKTVGAIFESIPTYRDHMKRASKYISIFFRLLLHGIFEHQQLFYYDVIESVLREAVAHFGTMEIELYNYPDLDSWNQRDWIKRHIYTEADQLLHLYRTPNSPILTNCVKEIHALCLKPTSPPRTGLQTTTAKESRNQTATQEHPPTLPISPSPYLHPDKNVISRSSRSDLSESRHRPLEPI</sequence>